<comment type="caution">
    <text evidence="1">The sequence shown here is derived from an EMBL/GenBank/DDBJ whole genome shotgun (WGS) entry which is preliminary data.</text>
</comment>
<dbReference type="Proteomes" id="UP001501126">
    <property type="component" value="Unassembled WGS sequence"/>
</dbReference>
<reference evidence="1 2" key="1">
    <citation type="journal article" date="2019" name="Int. J. Syst. Evol. Microbiol.">
        <title>The Global Catalogue of Microorganisms (GCM) 10K type strain sequencing project: providing services to taxonomists for standard genome sequencing and annotation.</title>
        <authorList>
            <consortium name="The Broad Institute Genomics Platform"/>
            <consortium name="The Broad Institute Genome Sequencing Center for Infectious Disease"/>
            <person name="Wu L."/>
            <person name="Ma J."/>
        </authorList>
    </citation>
    <scope>NUCLEOTIDE SEQUENCE [LARGE SCALE GENOMIC DNA]</scope>
    <source>
        <strain evidence="1 2">JCM 16083</strain>
    </source>
</reference>
<keyword evidence="2" id="KW-1185">Reference proteome</keyword>
<dbReference type="EMBL" id="BAAAFH010000003">
    <property type="protein sequence ID" value="GAA0874054.1"/>
    <property type="molecule type" value="Genomic_DNA"/>
</dbReference>
<proteinExistence type="predicted"/>
<sequence>MLELCKEILAKVSFDRYLFQKELKKAIKWIKNPSELNQLKAWCIREFGERYPTIIERTFSTAMA</sequence>
<name>A0ABN1MLB6_9FLAO</name>
<protein>
    <submittedName>
        <fullName evidence="1">Uncharacterized protein</fullName>
    </submittedName>
</protein>
<dbReference type="RefSeq" id="WP_343784710.1">
    <property type="nucleotide sequence ID" value="NZ_BAAAFH010000003.1"/>
</dbReference>
<accession>A0ABN1MLB6</accession>
<gene>
    <name evidence="1" type="ORF">GCM10009118_04620</name>
</gene>
<evidence type="ECO:0000313" key="1">
    <source>
        <dbReference type="EMBL" id="GAA0874054.1"/>
    </source>
</evidence>
<organism evidence="1 2">
    <name type="scientific">Wandonia haliotis</name>
    <dbReference type="NCBI Taxonomy" id="574963"/>
    <lineage>
        <taxon>Bacteria</taxon>
        <taxon>Pseudomonadati</taxon>
        <taxon>Bacteroidota</taxon>
        <taxon>Flavobacteriia</taxon>
        <taxon>Flavobacteriales</taxon>
        <taxon>Crocinitomicaceae</taxon>
        <taxon>Wandonia</taxon>
    </lineage>
</organism>
<evidence type="ECO:0000313" key="2">
    <source>
        <dbReference type="Proteomes" id="UP001501126"/>
    </source>
</evidence>